<evidence type="ECO:0000256" key="1">
    <source>
        <dbReference type="PROSITE-ProRule" id="PRU00339"/>
    </source>
</evidence>
<feature type="transmembrane region" description="Helical" evidence="2">
    <location>
        <begin position="111"/>
        <end position="129"/>
    </location>
</feature>
<feature type="transmembrane region" description="Helical" evidence="2">
    <location>
        <begin position="63"/>
        <end position="81"/>
    </location>
</feature>
<accession>A0A7C6EID1</accession>
<dbReference type="SUPFAM" id="SSF48452">
    <property type="entry name" value="TPR-like"/>
    <property type="match status" value="1"/>
</dbReference>
<organism evidence="3">
    <name type="scientific">candidate division WOR-3 bacterium</name>
    <dbReference type="NCBI Taxonomy" id="2052148"/>
    <lineage>
        <taxon>Bacteria</taxon>
        <taxon>Bacteria division WOR-3</taxon>
    </lineage>
</organism>
<protein>
    <submittedName>
        <fullName evidence="3">Uncharacterized protein</fullName>
    </submittedName>
</protein>
<dbReference type="Pfam" id="PF00515">
    <property type="entry name" value="TPR_1"/>
    <property type="match status" value="1"/>
</dbReference>
<dbReference type="Gene3D" id="1.25.40.10">
    <property type="entry name" value="Tetratricopeptide repeat domain"/>
    <property type="match status" value="1"/>
</dbReference>
<feature type="transmembrane region" description="Helical" evidence="2">
    <location>
        <begin position="289"/>
        <end position="318"/>
    </location>
</feature>
<evidence type="ECO:0000313" key="3">
    <source>
        <dbReference type="EMBL" id="HHS62982.1"/>
    </source>
</evidence>
<dbReference type="EMBL" id="DTHJ01000110">
    <property type="protein sequence ID" value="HHS62982.1"/>
    <property type="molecule type" value="Genomic_DNA"/>
</dbReference>
<dbReference type="PROSITE" id="PS50005">
    <property type="entry name" value="TPR"/>
    <property type="match status" value="1"/>
</dbReference>
<feature type="transmembrane region" description="Helical" evidence="2">
    <location>
        <begin position="263"/>
        <end position="282"/>
    </location>
</feature>
<dbReference type="SMART" id="SM00028">
    <property type="entry name" value="TPR"/>
    <property type="match status" value="1"/>
</dbReference>
<feature type="transmembrane region" description="Helical" evidence="2">
    <location>
        <begin position="7"/>
        <end position="28"/>
    </location>
</feature>
<keyword evidence="2" id="KW-1133">Transmembrane helix</keyword>
<keyword evidence="2" id="KW-0812">Transmembrane</keyword>
<dbReference type="AlphaFoldDB" id="A0A7C6EID1"/>
<comment type="caution">
    <text evidence="3">The sequence shown here is derived from an EMBL/GenBank/DDBJ whole genome shotgun (WGS) entry which is preliminary data.</text>
</comment>
<proteinExistence type="predicted"/>
<name>A0A7C6EID1_UNCW3</name>
<dbReference type="InterPro" id="IPR019734">
    <property type="entry name" value="TPR_rpt"/>
</dbReference>
<reference evidence="3" key="1">
    <citation type="journal article" date="2020" name="mSystems">
        <title>Genome- and Community-Level Interaction Insights into Carbon Utilization and Element Cycling Functions of Hydrothermarchaeota in Hydrothermal Sediment.</title>
        <authorList>
            <person name="Zhou Z."/>
            <person name="Liu Y."/>
            <person name="Xu W."/>
            <person name="Pan J."/>
            <person name="Luo Z.H."/>
            <person name="Li M."/>
        </authorList>
    </citation>
    <scope>NUCLEOTIDE SEQUENCE [LARGE SCALE GENOMIC DNA]</scope>
    <source>
        <strain evidence="3">SpSt-783</strain>
    </source>
</reference>
<keyword evidence="2" id="KW-0472">Membrane</keyword>
<feature type="transmembrane region" description="Helical" evidence="2">
    <location>
        <begin position="338"/>
        <end position="358"/>
    </location>
</feature>
<gene>
    <name evidence="3" type="ORF">ENV70_05155</name>
</gene>
<feature type="repeat" description="TPR" evidence="1">
    <location>
        <begin position="580"/>
        <end position="613"/>
    </location>
</feature>
<keyword evidence="1" id="KW-0802">TPR repeat</keyword>
<feature type="transmembrane region" description="Helical" evidence="2">
    <location>
        <begin position="88"/>
        <end position="105"/>
    </location>
</feature>
<dbReference type="InterPro" id="IPR011990">
    <property type="entry name" value="TPR-like_helical_dom_sf"/>
</dbReference>
<feature type="transmembrane region" description="Helical" evidence="2">
    <location>
        <begin position="206"/>
        <end position="230"/>
    </location>
</feature>
<feature type="transmembrane region" description="Helical" evidence="2">
    <location>
        <begin position="136"/>
        <end position="154"/>
    </location>
</feature>
<sequence length="631" mass="74581">MAKSFNIWTIVLFFILALIFCLSLRKIYDTDIGFHLRGGEWMLQNKSFHHYDRFTYTVTNHEYIAMYWLYQLILFFIFKFFGDGMITIFNSILIILFFFLIYLRLNKSSIPIWLICILILTSVFSFEIRFGVRPEIFTYIFMTLMLFILDLFYFHKKNLLSLLPVIQLFWVNLHGLFILGWAILFCYLISIFFYERTRFKELLKWSIISIIVSLFNPYHIKGILFPFYLFTRLQNSSVFKDAITEFASPFSARGFLLTSHPALLIYFIFLALSLFVLIITIGKRKIHEYLLFFAFGYLSSTAVRNIPIFMVIAIHILGTGFKDFITGIKKILRIPKSLENFIAIAISIFSFLLILHIINNGYYASRGGGNFGIGFDTEFQPIRACEFIVKNNLKGKILNDMNRGSWLIWAVRQPVYIDGRLEVMKEALFEEFHNSHQPGGIVRLIEKYKPDLIIFDYSYPEALFWDIDLENLPDWSIIYLDETSVIYARDGYGERFKPFHFSEVIKNLGIDTTFDDQKIWSILRKQRKSHLKLFFESLYRKQTYPVSLTRLAFYTSVKLDFTTAEILYLNAIKRSEHHLAEIYFRLGLIYHFMEKLNKAEYCYRRVLSENPGHRNAREMLNRLKQGLPPVG</sequence>
<evidence type="ECO:0000256" key="2">
    <source>
        <dbReference type="SAM" id="Phobius"/>
    </source>
</evidence>
<feature type="transmembrane region" description="Helical" evidence="2">
    <location>
        <begin position="174"/>
        <end position="194"/>
    </location>
</feature>